<dbReference type="RefSeq" id="WP_177177816.1">
    <property type="nucleotide sequence ID" value="NZ_FNPF01000003.1"/>
</dbReference>
<dbReference type="SUPFAM" id="SSF53187">
    <property type="entry name" value="Zn-dependent exopeptidases"/>
    <property type="match status" value="1"/>
</dbReference>
<dbReference type="GO" id="GO:0016787">
    <property type="term" value="F:hydrolase activity"/>
    <property type="evidence" value="ECO:0007669"/>
    <property type="project" value="UniProtKB-KW"/>
</dbReference>
<keyword evidence="1" id="KW-0378">Hydrolase</keyword>
<reference evidence="1 2" key="1">
    <citation type="submission" date="2016-10" db="EMBL/GenBank/DDBJ databases">
        <authorList>
            <person name="de Groot N.N."/>
        </authorList>
    </citation>
    <scope>NUCLEOTIDE SEQUENCE [LARGE SCALE GENOMIC DNA]</scope>
    <source>
        <strain evidence="1 2">DSM 26880</strain>
    </source>
</reference>
<dbReference type="STRING" id="321339.SAMN05444340_10323"/>
<dbReference type="Proteomes" id="UP000199286">
    <property type="component" value="Unassembled WGS sequence"/>
</dbReference>
<dbReference type="PIRSF" id="PIRSF029730">
    <property type="entry name" value="UCP029730"/>
    <property type="match status" value="1"/>
</dbReference>
<accession>A0A1H3GSJ7</accession>
<dbReference type="InterPro" id="IPR007709">
    <property type="entry name" value="N-FG_amidohydro"/>
</dbReference>
<dbReference type="InterPro" id="IPR011227">
    <property type="entry name" value="UCP029730"/>
</dbReference>
<evidence type="ECO:0000313" key="1">
    <source>
        <dbReference type="EMBL" id="SDY06322.1"/>
    </source>
</evidence>
<dbReference type="EMBL" id="FNPF01000003">
    <property type="protein sequence ID" value="SDY06322.1"/>
    <property type="molecule type" value="Genomic_DNA"/>
</dbReference>
<dbReference type="Gene3D" id="3.40.630.40">
    <property type="entry name" value="Zn-dependent exopeptidases"/>
    <property type="match status" value="1"/>
</dbReference>
<dbReference type="AlphaFoldDB" id="A0A1H3GSJ7"/>
<protein>
    <submittedName>
        <fullName evidence="1">Predicted N-formylglutamate amidohydrolase</fullName>
    </submittedName>
</protein>
<proteinExistence type="predicted"/>
<evidence type="ECO:0000313" key="2">
    <source>
        <dbReference type="Proteomes" id="UP000199286"/>
    </source>
</evidence>
<name>A0A1H3GSJ7_9RHOB</name>
<gene>
    <name evidence="1" type="ORF">SAMN05444340_10323</name>
</gene>
<organism evidence="1 2">
    <name type="scientific">Citreimonas salinaria</name>
    <dbReference type="NCBI Taxonomy" id="321339"/>
    <lineage>
        <taxon>Bacteria</taxon>
        <taxon>Pseudomonadati</taxon>
        <taxon>Pseudomonadota</taxon>
        <taxon>Alphaproteobacteria</taxon>
        <taxon>Rhodobacterales</taxon>
        <taxon>Roseobacteraceae</taxon>
        <taxon>Citreimonas</taxon>
    </lineage>
</organism>
<keyword evidence="2" id="KW-1185">Reference proteome</keyword>
<sequence>MPAWKAFERIEGDARPPCAVLVCEHAARAIPLELSHLGLAAADLDSHAVWDIGGAALTRALADRLRTPALLGALSRLVYDCNRPPDAPSAMPAQVERIAVPGNENLDADARATRTRLVYEPFHDAVADALAATPGAALVTVHSFTPDWNGVPRSVEIGYLHDADARLARAMLRAGQGRRWDSRLNEPYSAADGVTHTLARHGAGCPSVMIEVRNDLLRDDAAVAAMADHLAAALTAALAALEETQP</sequence>
<dbReference type="Pfam" id="PF05013">
    <property type="entry name" value="FGase"/>
    <property type="match status" value="1"/>
</dbReference>